<proteinExistence type="predicted"/>
<gene>
    <name evidence="2" type="ORF">ASUL_09164</name>
</gene>
<dbReference type="InterPro" id="IPR024191">
    <property type="entry name" value="Peptidase_M61"/>
</dbReference>
<comment type="caution">
    <text evidence="2">The sequence shown here is derived from an EMBL/GenBank/DDBJ whole genome shotgun (WGS) entry which is preliminary data.</text>
</comment>
<feature type="domain" description="PDZ" evidence="1">
    <location>
        <begin position="387"/>
        <end position="441"/>
    </location>
</feature>
<dbReference type="PATRIC" id="fig|1326980.6.peg.1826"/>
<protein>
    <submittedName>
        <fullName evidence="2">Trypsin-like serine protease</fullName>
    </submittedName>
</protein>
<dbReference type="SUPFAM" id="SSF50156">
    <property type="entry name" value="PDZ domain-like"/>
    <property type="match status" value="1"/>
</dbReference>
<dbReference type="PIRSF" id="PIRSF016493">
    <property type="entry name" value="Glycyl_aminpptds"/>
    <property type="match status" value="1"/>
</dbReference>
<dbReference type="Pfam" id="PF17820">
    <property type="entry name" value="PDZ_6"/>
    <property type="match status" value="1"/>
</dbReference>
<dbReference type="InterPro" id="IPR007963">
    <property type="entry name" value="Peptidase_M61_catalytic"/>
</dbReference>
<organism evidence="2 3">
    <name type="scientific">Candidatus Aramenus sulfurataquae</name>
    <dbReference type="NCBI Taxonomy" id="1326980"/>
    <lineage>
        <taxon>Archaea</taxon>
        <taxon>Thermoproteota</taxon>
        <taxon>Thermoprotei</taxon>
        <taxon>Sulfolobales</taxon>
        <taxon>Sulfolobaceae</taxon>
        <taxon>Candidatus Aramenus</taxon>
    </lineage>
</organism>
<keyword evidence="3" id="KW-1185">Reference proteome</keyword>
<reference evidence="2 3" key="1">
    <citation type="journal article" date="2014" name="Genome Announc.">
        <title>Draft Genome Sequence of the Sulfolobales Archaeon AZ1, Obtained through Metagenomic Analysis of a Mexican Hot Spring.</title>
        <authorList>
            <person name="Servin-Garciduenas L.E."/>
            <person name="Martinez-Romero E."/>
        </authorList>
    </citation>
    <scope>NUCLEOTIDE SEQUENCE [LARGE SCALE GENOMIC DNA]</scope>
    <source>
        <strain evidence="2">AZ1-illumnia</strain>
    </source>
</reference>
<dbReference type="InterPro" id="IPR040756">
    <property type="entry name" value="Peptidase_M61_N"/>
</dbReference>
<dbReference type="InterPro" id="IPR001478">
    <property type="entry name" value="PDZ"/>
</dbReference>
<dbReference type="GO" id="GO:0006508">
    <property type="term" value="P:proteolysis"/>
    <property type="evidence" value="ECO:0007669"/>
    <property type="project" value="UniProtKB-KW"/>
</dbReference>
<dbReference type="Proteomes" id="UP000054284">
    <property type="component" value="Unassembled WGS sequence"/>
</dbReference>
<evidence type="ECO:0000313" key="3">
    <source>
        <dbReference type="Proteomes" id="UP000054284"/>
    </source>
</evidence>
<dbReference type="PROSITE" id="PS50106">
    <property type="entry name" value="PDZ"/>
    <property type="match status" value="1"/>
</dbReference>
<dbReference type="SMART" id="SM00228">
    <property type="entry name" value="PDZ"/>
    <property type="match status" value="1"/>
</dbReference>
<dbReference type="Pfam" id="PF17899">
    <property type="entry name" value="Peptidase_M61_N"/>
    <property type="match status" value="1"/>
</dbReference>
<dbReference type="InterPro" id="IPR036034">
    <property type="entry name" value="PDZ_sf"/>
</dbReference>
<dbReference type="EMBL" id="ASRH01000018">
    <property type="protein sequence ID" value="EWG06503.1"/>
    <property type="molecule type" value="Genomic_DNA"/>
</dbReference>
<evidence type="ECO:0000259" key="1">
    <source>
        <dbReference type="PROSITE" id="PS50106"/>
    </source>
</evidence>
<name>W7KJS7_9CREN</name>
<dbReference type="Gene3D" id="2.30.42.10">
    <property type="match status" value="1"/>
</dbReference>
<accession>W7KJS7</accession>
<dbReference type="InterPro" id="IPR041489">
    <property type="entry name" value="PDZ_6"/>
</dbReference>
<dbReference type="Pfam" id="PF05299">
    <property type="entry name" value="Peptidase_M61"/>
    <property type="match status" value="1"/>
</dbReference>
<dbReference type="GO" id="GO:0008233">
    <property type="term" value="F:peptidase activity"/>
    <property type="evidence" value="ECO:0007669"/>
    <property type="project" value="UniProtKB-KW"/>
</dbReference>
<dbReference type="Gene3D" id="2.60.40.3650">
    <property type="match status" value="1"/>
</dbReference>
<evidence type="ECO:0000313" key="2">
    <source>
        <dbReference type="EMBL" id="EWG06503.1"/>
    </source>
</evidence>
<sequence>MFFQVTPRSRYIEVIAKGREGVVVFPTYVPGSYLIRELERNLVEIEGVRISKNKFYVKGTFRYLVYASSKDQREAISTDDYLFINPPAVFPFSEVNEKYCVKLSLPSSWKVATTLRQEGDAFCADNYHDFADSPIEASPNLKLIEVDDMHVISTIDDVDVEIVRKVVGEADKVIQPSRKYVFHFRRSDKNFGGIEHRDSSAIVVPWNREELAILFAHEYFHRLNVKELYPADLRHNYEREVYTDLLWFSEGFTDYFAVKVAVRSGAIERKKGLERVLSALHSLTFPGAKRVSLAESSRTAWIKYYRQDENFLNSSVSYYDGGLALAFYADAKAQRGIEECFKTLRERSRGGAFTFDLLDKAMRELGFEELELAYKPAREILEAIREELGLEVVDEGKEYYGLVLEGNRVKFVEDGSPADRAGLLPDDQIVAVNGTSAPLRGEAEVLLLREGRVKRTKLSPGRNPGHSLRLKLTGKVAEKVFMGEVEGEYKSNVI</sequence>
<dbReference type="AlphaFoldDB" id="W7KJS7"/>
<dbReference type="Gene3D" id="1.10.390.10">
    <property type="entry name" value="Neutral Protease Domain 2"/>
    <property type="match status" value="1"/>
</dbReference>
<dbReference type="InterPro" id="IPR027268">
    <property type="entry name" value="Peptidase_M4/M1_CTD_sf"/>
</dbReference>